<dbReference type="AlphaFoldDB" id="A0A8J6LHL5"/>
<name>A0A8J6LHL5_TENMO</name>
<dbReference type="InterPro" id="IPR004119">
    <property type="entry name" value="EcKL"/>
</dbReference>
<dbReference type="EMBL" id="JABDTM020001666">
    <property type="protein sequence ID" value="KAH0822515.1"/>
    <property type="molecule type" value="Genomic_DNA"/>
</dbReference>
<dbReference type="Proteomes" id="UP000719412">
    <property type="component" value="Unassembled WGS sequence"/>
</dbReference>
<dbReference type="Pfam" id="PF02958">
    <property type="entry name" value="EcKL"/>
    <property type="match status" value="2"/>
</dbReference>
<reference evidence="2" key="1">
    <citation type="journal article" date="2020" name="J Insects Food Feed">
        <title>The yellow mealworm (Tenebrio molitor) genome: a resource for the emerging insects as food and feed industry.</title>
        <authorList>
            <person name="Eriksson T."/>
            <person name="Andere A."/>
            <person name="Kelstrup H."/>
            <person name="Emery V."/>
            <person name="Picard C."/>
        </authorList>
    </citation>
    <scope>NUCLEOTIDE SEQUENCE</scope>
    <source>
        <strain evidence="2">Stoneville</strain>
        <tissue evidence="2">Whole head</tissue>
    </source>
</reference>
<dbReference type="SMART" id="SM00587">
    <property type="entry name" value="CHK"/>
    <property type="match status" value="1"/>
</dbReference>
<dbReference type="SUPFAM" id="SSF56112">
    <property type="entry name" value="Protein kinase-like (PK-like)"/>
    <property type="match status" value="2"/>
</dbReference>
<accession>A0A8J6LHL5</accession>
<dbReference type="InterPro" id="IPR011009">
    <property type="entry name" value="Kinase-like_dom_sf"/>
</dbReference>
<proteinExistence type="predicted"/>
<evidence type="ECO:0000313" key="3">
    <source>
        <dbReference type="Proteomes" id="UP000719412"/>
    </source>
</evidence>
<evidence type="ECO:0000259" key="1">
    <source>
        <dbReference type="SMART" id="SM00587"/>
    </source>
</evidence>
<dbReference type="PANTHER" id="PTHR11012">
    <property type="entry name" value="PROTEIN KINASE-LIKE DOMAIN-CONTAINING"/>
    <property type="match status" value="1"/>
</dbReference>
<protein>
    <recommendedName>
        <fullName evidence="1">CHK kinase-like domain-containing protein</fullName>
    </recommendedName>
</protein>
<dbReference type="PANTHER" id="PTHR11012:SF30">
    <property type="entry name" value="PROTEIN KINASE-LIKE DOMAIN-CONTAINING"/>
    <property type="match status" value="1"/>
</dbReference>
<sequence length="494" mass="57390">MLIHGDCWNNNFMFKYEGDDKTKPTDMRFLDFQIVRVASPVIDLSYFLYCCADKQVLKDLDFILQAYHSSLTDFLTELGCDAEAVFPFKKLKEHWKQYGKYGLVISLFLLKISLCDSNEAPDLMETAEKGEDFTESFKLKIQNEDVYNERIKNVYLHFAEKFFEVKLWLEVALAKEDIKHFSVQISGSSEKGEGFAGDILFVSVKGTDKNGIEKKCEFVLKCSKPSEALRENTVIQDIFLNEIYVYDKIFPLFQKFQTDKGVDDSFQSVPRCYGTFTSKSREVVILENLKSKGYELWTYKRPLTRNHINLVVKEYGKLHAISVALKEQQPEQFQEVIDGYVDIWTKFVETSDISSVFEKLVKEIYDLLKSEMSEQDSQKWLSFQRQVRFVMTDLAQNVDGLKVVTHGDCWNNNFMYQHTRFLEEWKKYSKNGILHALLPLKLSFSEEDDIPDIAKTVEGGQDVAKAFLVDIKNKTGFKNRVKPIVKHVIEFDLV</sequence>
<evidence type="ECO:0000313" key="2">
    <source>
        <dbReference type="EMBL" id="KAH0822515.1"/>
    </source>
</evidence>
<dbReference type="Gene3D" id="3.90.1200.10">
    <property type="match status" value="1"/>
</dbReference>
<keyword evidence="3" id="KW-1185">Reference proteome</keyword>
<organism evidence="2 3">
    <name type="scientific">Tenebrio molitor</name>
    <name type="common">Yellow mealworm beetle</name>
    <dbReference type="NCBI Taxonomy" id="7067"/>
    <lineage>
        <taxon>Eukaryota</taxon>
        <taxon>Metazoa</taxon>
        <taxon>Ecdysozoa</taxon>
        <taxon>Arthropoda</taxon>
        <taxon>Hexapoda</taxon>
        <taxon>Insecta</taxon>
        <taxon>Pterygota</taxon>
        <taxon>Neoptera</taxon>
        <taxon>Endopterygota</taxon>
        <taxon>Coleoptera</taxon>
        <taxon>Polyphaga</taxon>
        <taxon>Cucujiformia</taxon>
        <taxon>Tenebrionidae</taxon>
        <taxon>Tenebrio</taxon>
    </lineage>
</organism>
<dbReference type="InterPro" id="IPR015897">
    <property type="entry name" value="CHK_kinase-like"/>
</dbReference>
<feature type="domain" description="CHK kinase-like" evidence="1">
    <location>
        <begin position="284"/>
        <end position="427"/>
    </location>
</feature>
<comment type="caution">
    <text evidence="2">The sequence shown here is derived from an EMBL/GenBank/DDBJ whole genome shotgun (WGS) entry which is preliminary data.</text>
</comment>
<gene>
    <name evidence="2" type="ORF">GEV33_000276</name>
</gene>
<reference evidence="2" key="2">
    <citation type="submission" date="2021-08" db="EMBL/GenBank/DDBJ databases">
        <authorList>
            <person name="Eriksson T."/>
        </authorList>
    </citation>
    <scope>NUCLEOTIDE SEQUENCE</scope>
    <source>
        <strain evidence="2">Stoneville</strain>
        <tissue evidence="2">Whole head</tissue>
    </source>
</reference>